<dbReference type="GO" id="GO:0008009">
    <property type="term" value="F:chemokine activity"/>
    <property type="evidence" value="ECO:0007669"/>
    <property type="project" value="InterPro"/>
</dbReference>
<name>A0A8C3MVN0_GEOPR</name>
<sequence length="107" mass="11433">AAMQVTALLGHCCPGQGRAAPRGVEGGWCGGHKWNPSCHSSQSFTFNLGRFETKKGAKVCANPEEKWVKRAVKITGTQAKQNKGLILSFSWVGRGPAMGNRAGLPHM</sequence>
<protein>
    <submittedName>
        <fullName evidence="1">Uncharacterized protein</fullName>
    </submittedName>
</protein>
<accession>A0A8C3MVN0</accession>
<keyword evidence="2" id="KW-1185">Reference proteome</keyword>
<reference evidence="1" key="3">
    <citation type="submission" date="2025-09" db="UniProtKB">
        <authorList>
            <consortium name="Ensembl"/>
        </authorList>
    </citation>
    <scope>IDENTIFICATION</scope>
</reference>
<dbReference type="Proteomes" id="UP000694382">
    <property type="component" value="Chromosome 11"/>
</dbReference>
<evidence type="ECO:0000313" key="1">
    <source>
        <dbReference type="Ensembl" id="ENSCPVP00000009980.1"/>
    </source>
</evidence>
<reference evidence="1" key="2">
    <citation type="submission" date="2025-08" db="UniProtKB">
        <authorList>
            <consortium name="Ensembl"/>
        </authorList>
    </citation>
    <scope>IDENTIFICATION</scope>
</reference>
<dbReference type="InterPro" id="IPR036048">
    <property type="entry name" value="Interleukin_8-like_sf"/>
</dbReference>
<proteinExistence type="predicted"/>
<dbReference type="Ensembl" id="ENSCPVT00000010423.2">
    <property type="protein sequence ID" value="ENSCPVP00000009980.1"/>
    <property type="gene ID" value="ENSCPVG00000007303.2"/>
</dbReference>
<dbReference type="AlphaFoldDB" id="A0A8C3MVN0"/>
<dbReference type="SUPFAM" id="SSF54117">
    <property type="entry name" value="Interleukin 8-like chemokines"/>
    <property type="match status" value="1"/>
</dbReference>
<dbReference type="Gene3D" id="2.40.50.40">
    <property type="match status" value="1"/>
</dbReference>
<organism evidence="1 2">
    <name type="scientific">Geospiza parvula</name>
    <name type="common">Small tree-finch</name>
    <name type="synonym">Camarhynchus parvulus</name>
    <dbReference type="NCBI Taxonomy" id="87175"/>
    <lineage>
        <taxon>Eukaryota</taxon>
        <taxon>Metazoa</taxon>
        <taxon>Chordata</taxon>
        <taxon>Craniata</taxon>
        <taxon>Vertebrata</taxon>
        <taxon>Euteleostomi</taxon>
        <taxon>Archelosauria</taxon>
        <taxon>Archosauria</taxon>
        <taxon>Dinosauria</taxon>
        <taxon>Saurischia</taxon>
        <taxon>Theropoda</taxon>
        <taxon>Coelurosauria</taxon>
        <taxon>Aves</taxon>
        <taxon>Neognathae</taxon>
        <taxon>Neoaves</taxon>
        <taxon>Telluraves</taxon>
        <taxon>Australaves</taxon>
        <taxon>Passeriformes</taxon>
        <taxon>Thraupidae</taxon>
        <taxon>Camarhynchus</taxon>
    </lineage>
</organism>
<dbReference type="GO" id="GO:0005576">
    <property type="term" value="C:extracellular region"/>
    <property type="evidence" value="ECO:0007669"/>
    <property type="project" value="InterPro"/>
</dbReference>
<dbReference type="Pfam" id="PF00048">
    <property type="entry name" value="IL8"/>
    <property type="match status" value="1"/>
</dbReference>
<dbReference type="InterPro" id="IPR001811">
    <property type="entry name" value="Chemokine_IL8-like_dom"/>
</dbReference>
<reference evidence="1" key="1">
    <citation type="submission" date="2020-02" db="EMBL/GenBank/DDBJ databases">
        <authorList>
            <person name="Enbody D E."/>
            <person name="Pettersson E M."/>
        </authorList>
    </citation>
    <scope>NUCLEOTIDE SEQUENCE [LARGE SCALE GENOMIC DNA]</scope>
</reference>
<evidence type="ECO:0000313" key="2">
    <source>
        <dbReference type="Proteomes" id="UP000694382"/>
    </source>
</evidence>
<dbReference type="GO" id="GO:0006955">
    <property type="term" value="P:immune response"/>
    <property type="evidence" value="ECO:0007669"/>
    <property type="project" value="InterPro"/>
</dbReference>